<dbReference type="GO" id="GO:0008010">
    <property type="term" value="F:structural constituent of chitin-based larval cuticle"/>
    <property type="evidence" value="ECO:0007669"/>
    <property type="project" value="TreeGrafter"/>
</dbReference>
<dbReference type="AlphaFoldDB" id="A0A8S0YNZ0"/>
<keyword evidence="1 3" id="KW-0193">Cuticle</keyword>
<evidence type="ECO:0000313" key="6">
    <source>
        <dbReference type="EMBL" id="CAB3221321.1"/>
    </source>
</evidence>
<evidence type="ECO:0000256" key="3">
    <source>
        <dbReference type="PROSITE-ProRule" id="PRU00497"/>
    </source>
</evidence>
<evidence type="ECO:0000313" key="9">
    <source>
        <dbReference type="Proteomes" id="UP000494256"/>
    </source>
</evidence>
<protein>
    <submittedName>
        <fullName evidence="6">Uncharacterized protein</fullName>
    </submittedName>
</protein>
<dbReference type="Proteomes" id="UP000494256">
    <property type="component" value="Unassembled WGS sequence"/>
</dbReference>
<dbReference type="Pfam" id="PF00379">
    <property type="entry name" value="Chitin_bind_4"/>
    <property type="match status" value="1"/>
</dbReference>
<gene>
    <name evidence="7" type="ORF">APLA_LOCUS10460</name>
    <name evidence="6" type="ORF">APLA_LOCUS539</name>
</gene>
<organism evidence="6 8">
    <name type="scientific">Arctia plantaginis</name>
    <name type="common">Wood tiger moth</name>
    <name type="synonym">Phalaena plantaginis</name>
    <dbReference type="NCBI Taxonomy" id="874455"/>
    <lineage>
        <taxon>Eukaryota</taxon>
        <taxon>Metazoa</taxon>
        <taxon>Ecdysozoa</taxon>
        <taxon>Arthropoda</taxon>
        <taxon>Hexapoda</taxon>
        <taxon>Insecta</taxon>
        <taxon>Pterygota</taxon>
        <taxon>Neoptera</taxon>
        <taxon>Endopterygota</taxon>
        <taxon>Lepidoptera</taxon>
        <taxon>Glossata</taxon>
        <taxon>Ditrysia</taxon>
        <taxon>Noctuoidea</taxon>
        <taxon>Erebidae</taxon>
        <taxon>Arctiinae</taxon>
        <taxon>Arctia</taxon>
    </lineage>
</organism>
<feature type="signal peptide" evidence="5">
    <location>
        <begin position="1"/>
        <end position="16"/>
    </location>
</feature>
<feature type="region of interest" description="Disordered" evidence="4">
    <location>
        <begin position="44"/>
        <end position="83"/>
    </location>
</feature>
<comment type="caution">
    <text evidence="6">The sequence shown here is derived from an EMBL/GenBank/DDBJ whole genome shotgun (WGS) entry which is preliminary data.</text>
</comment>
<dbReference type="EMBL" id="CADEBD010000314">
    <property type="protein sequence ID" value="CAB3243634.1"/>
    <property type="molecule type" value="Genomic_DNA"/>
</dbReference>
<reference evidence="8 9" key="1">
    <citation type="submission" date="2020-04" db="EMBL/GenBank/DDBJ databases">
        <authorList>
            <person name="Wallbank WR R."/>
            <person name="Pardo Diaz C."/>
            <person name="Kozak K."/>
            <person name="Martin S."/>
            <person name="Jiggins C."/>
            <person name="Moest M."/>
            <person name="Warren A I."/>
            <person name="Byers J.R.P. K."/>
            <person name="Montejo-Kovacevich G."/>
            <person name="Yen C E."/>
        </authorList>
    </citation>
    <scope>NUCLEOTIDE SEQUENCE [LARGE SCALE GENOMIC DNA]</scope>
</reference>
<dbReference type="EMBL" id="CADEBC010000063">
    <property type="protein sequence ID" value="CAB3221321.1"/>
    <property type="molecule type" value="Genomic_DNA"/>
</dbReference>
<evidence type="ECO:0000256" key="5">
    <source>
        <dbReference type="SAM" id="SignalP"/>
    </source>
</evidence>
<accession>A0A8S0YNZ0</accession>
<dbReference type="Proteomes" id="UP000494106">
    <property type="component" value="Unassembled WGS sequence"/>
</dbReference>
<dbReference type="PANTHER" id="PTHR10380:SF238">
    <property type="entry name" value="CUTICULAR PROTEIN 65EA-RELATED"/>
    <property type="match status" value="1"/>
</dbReference>
<dbReference type="InterPro" id="IPR000618">
    <property type="entry name" value="Insect_cuticle"/>
</dbReference>
<evidence type="ECO:0000256" key="1">
    <source>
        <dbReference type="ARBA" id="ARBA00022460"/>
    </source>
</evidence>
<feature type="region of interest" description="Disordered" evidence="4">
    <location>
        <begin position="133"/>
        <end position="165"/>
    </location>
</feature>
<sequence length="165" mass="18200">MKAFLVFSALVAVTYGASQFQGKYQPQPQYSPSNQEIPILKQEQNINPDGSYEYSYETGNGIAAQEQGSLKSSGPNSEPSIAVQGSFSYTDLDGTPISLTYIADENGFQPQGAHLPTPPPIPEEILRALRYIESQPQQPQPSYNQQVQPNFQQIQKKPFGQAFRG</sequence>
<dbReference type="OrthoDB" id="6379191at2759"/>
<dbReference type="PRINTS" id="PR00947">
    <property type="entry name" value="CUTICLE"/>
</dbReference>
<dbReference type="GO" id="GO:0062129">
    <property type="term" value="C:chitin-based extracellular matrix"/>
    <property type="evidence" value="ECO:0007669"/>
    <property type="project" value="TreeGrafter"/>
</dbReference>
<evidence type="ECO:0000313" key="7">
    <source>
        <dbReference type="EMBL" id="CAB3243634.1"/>
    </source>
</evidence>
<name>A0A8S0YNZ0_ARCPL</name>
<dbReference type="InterPro" id="IPR050468">
    <property type="entry name" value="Cuticle_Struct_Prot"/>
</dbReference>
<dbReference type="PANTHER" id="PTHR10380">
    <property type="entry name" value="CUTICLE PROTEIN"/>
    <property type="match status" value="1"/>
</dbReference>
<evidence type="ECO:0000256" key="4">
    <source>
        <dbReference type="SAM" id="MobiDB-lite"/>
    </source>
</evidence>
<dbReference type="PROSITE" id="PS51155">
    <property type="entry name" value="CHIT_BIND_RR_2"/>
    <property type="match status" value="1"/>
</dbReference>
<feature type="compositionally biased region" description="Polar residues" evidence="4">
    <location>
        <begin position="66"/>
        <end position="83"/>
    </location>
</feature>
<keyword evidence="2 5" id="KW-0732">Signal</keyword>
<dbReference type="InterPro" id="IPR031311">
    <property type="entry name" value="CHIT_BIND_RR_consensus"/>
</dbReference>
<dbReference type="PROSITE" id="PS00233">
    <property type="entry name" value="CHIT_BIND_RR_1"/>
    <property type="match status" value="1"/>
</dbReference>
<feature type="compositionally biased region" description="Low complexity" evidence="4">
    <location>
        <begin position="135"/>
        <end position="155"/>
    </location>
</feature>
<keyword evidence="8" id="KW-1185">Reference proteome</keyword>
<proteinExistence type="predicted"/>
<feature type="chain" id="PRO_5036434187" evidence="5">
    <location>
        <begin position="17"/>
        <end position="165"/>
    </location>
</feature>
<evidence type="ECO:0000313" key="8">
    <source>
        <dbReference type="Proteomes" id="UP000494106"/>
    </source>
</evidence>
<evidence type="ECO:0000256" key="2">
    <source>
        <dbReference type="ARBA" id="ARBA00022729"/>
    </source>
</evidence>